<dbReference type="EMBL" id="JAUEPR010000015">
    <property type="protein sequence ID" value="KAK0477820.1"/>
    <property type="molecule type" value="Genomic_DNA"/>
</dbReference>
<reference evidence="1" key="1">
    <citation type="submission" date="2023-06" db="EMBL/GenBank/DDBJ databases">
        <authorList>
            <consortium name="Lawrence Berkeley National Laboratory"/>
            <person name="Ahrendt S."/>
            <person name="Sahu N."/>
            <person name="Indic B."/>
            <person name="Wong-Bajracharya J."/>
            <person name="Merenyi Z."/>
            <person name="Ke H.-M."/>
            <person name="Monk M."/>
            <person name="Kocsube S."/>
            <person name="Drula E."/>
            <person name="Lipzen A."/>
            <person name="Balint B."/>
            <person name="Henrissat B."/>
            <person name="Andreopoulos B."/>
            <person name="Martin F.M."/>
            <person name="Harder C.B."/>
            <person name="Rigling D."/>
            <person name="Ford K.L."/>
            <person name="Foster G.D."/>
            <person name="Pangilinan J."/>
            <person name="Papanicolaou A."/>
            <person name="Barry K."/>
            <person name="LaButti K."/>
            <person name="Viragh M."/>
            <person name="Koriabine M."/>
            <person name="Yan M."/>
            <person name="Riley R."/>
            <person name="Champramary S."/>
            <person name="Plett K.L."/>
            <person name="Tsai I.J."/>
            <person name="Slot J."/>
            <person name="Sipos G."/>
            <person name="Plett J."/>
            <person name="Nagy L.G."/>
            <person name="Grigoriev I.V."/>
        </authorList>
    </citation>
    <scope>NUCLEOTIDE SEQUENCE</scope>
    <source>
        <strain evidence="1">ICMP 16352</strain>
    </source>
</reference>
<dbReference type="AlphaFoldDB" id="A0AA39P586"/>
<keyword evidence="2" id="KW-1185">Reference proteome</keyword>
<evidence type="ECO:0000313" key="2">
    <source>
        <dbReference type="Proteomes" id="UP001175227"/>
    </source>
</evidence>
<dbReference type="Proteomes" id="UP001175227">
    <property type="component" value="Unassembled WGS sequence"/>
</dbReference>
<accession>A0AA39P586</accession>
<gene>
    <name evidence="1" type="ORF">IW261DRAFT_1594298</name>
</gene>
<proteinExistence type="predicted"/>
<comment type="caution">
    <text evidence="1">The sequence shown here is derived from an EMBL/GenBank/DDBJ whole genome shotgun (WGS) entry which is preliminary data.</text>
</comment>
<sequence>MASNSAMTRTTNVHAPPPIDRLPNELLLKIFVLGTIDTEGTYFPFLVATICHHWRFLSINDANLWTSLTLTPMVEVPPVSSDRPLRPSFNFPKTVLDPRALQLAFAEMPRLEKWICRLQRKLGVLRTSTMKDTTSTTSRGPGTHLYPALTEVIIIGVPVAWSHFSASNLRKLVLEKYPLDHRMTMQTLHGILSNSKDTLESLTLTWAVASEVDWVRSRLLLKRLTLPRVNDLGMGYIDPQEACQVLHTFEFPALHKLKLRSLDEGIDSSSVLTDMMKYLPLEQLEKLDLLKIGFPPGPFPNRNLVKNGSIAEESLPLLLQFIRRLVRVHDLGISACSDALLKYMNYSKGESINMPGVKTLWLYEDTRHPEVVIVPFLRERVKLGIVDGKYVGEIVEVITPFTVLCMGKPSVEYPIPLEMPL</sequence>
<evidence type="ECO:0000313" key="1">
    <source>
        <dbReference type="EMBL" id="KAK0477820.1"/>
    </source>
</evidence>
<organism evidence="1 2">
    <name type="scientific">Armillaria novae-zelandiae</name>
    <dbReference type="NCBI Taxonomy" id="153914"/>
    <lineage>
        <taxon>Eukaryota</taxon>
        <taxon>Fungi</taxon>
        <taxon>Dikarya</taxon>
        <taxon>Basidiomycota</taxon>
        <taxon>Agaricomycotina</taxon>
        <taxon>Agaricomycetes</taxon>
        <taxon>Agaricomycetidae</taxon>
        <taxon>Agaricales</taxon>
        <taxon>Marasmiineae</taxon>
        <taxon>Physalacriaceae</taxon>
        <taxon>Armillaria</taxon>
    </lineage>
</organism>
<protein>
    <recommendedName>
        <fullName evidence="3">F-box domain-containing protein</fullName>
    </recommendedName>
</protein>
<evidence type="ECO:0008006" key="3">
    <source>
        <dbReference type="Google" id="ProtNLM"/>
    </source>
</evidence>
<name>A0AA39P586_9AGAR</name>